<proteinExistence type="predicted"/>
<dbReference type="EMBL" id="BARU01018206">
    <property type="protein sequence ID" value="GAH53741.1"/>
    <property type="molecule type" value="Genomic_DNA"/>
</dbReference>
<protein>
    <submittedName>
        <fullName evidence="1">Uncharacterized protein</fullName>
    </submittedName>
</protein>
<sequence length="85" mass="9663">MILFNHCLNKRPKSIMGSKVIKINIKGTISWNNKALIVYVIANNNLVLGSRLCKKVSFFKNLNALRNSKDIYRRPSGIVVVLFSK</sequence>
<comment type="caution">
    <text evidence="1">The sequence shown here is derived from an EMBL/GenBank/DDBJ whole genome shotgun (WGS) entry which is preliminary data.</text>
</comment>
<evidence type="ECO:0000313" key="1">
    <source>
        <dbReference type="EMBL" id="GAH53741.1"/>
    </source>
</evidence>
<reference evidence="1" key="1">
    <citation type="journal article" date="2014" name="Front. Microbiol.">
        <title>High frequency of phylogenetically diverse reductive dehalogenase-homologous genes in deep subseafloor sedimentary metagenomes.</title>
        <authorList>
            <person name="Kawai M."/>
            <person name="Futagami T."/>
            <person name="Toyoda A."/>
            <person name="Takaki Y."/>
            <person name="Nishi S."/>
            <person name="Hori S."/>
            <person name="Arai W."/>
            <person name="Tsubouchi T."/>
            <person name="Morono Y."/>
            <person name="Uchiyama I."/>
            <person name="Ito T."/>
            <person name="Fujiyama A."/>
            <person name="Inagaki F."/>
            <person name="Takami H."/>
        </authorList>
    </citation>
    <scope>NUCLEOTIDE SEQUENCE</scope>
    <source>
        <strain evidence="1">Expedition CK06-06</strain>
    </source>
</reference>
<organism evidence="1">
    <name type="scientific">marine sediment metagenome</name>
    <dbReference type="NCBI Taxonomy" id="412755"/>
    <lineage>
        <taxon>unclassified sequences</taxon>
        <taxon>metagenomes</taxon>
        <taxon>ecological metagenomes</taxon>
    </lineage>
</organism>
<accession>X1G755</accession>
<gene>
    <name evidence="1" type="ORF">S03H2_30112</name>
</gene>
<name>X1G755_9ZZZZ</name>
<dbReference type="AlphaFoldDB" id="X1G755"/>